<name>A0A1X7ACW2_9RHOB</name>
<comment type="similarity">
    <text evidence="3 15">Belongs to the CDP-alcohol phosphatidyltransferase class-I family.</text>
</comment>
<dbReference type="EMBL" id="FWFP01000016">
    <property type="protein sequence ID" value="SLN75703.1"/>
    <property type="molecule type" value="Genomic_DNA"/>
</dbReference>
<accession>A0A1X7ACW2</accession>
<dbReference type="InterPro" id="IPR048254">
    <property type="entry name" value="CDP_ALCOHOL_P_TRANSF_CS"/>
</dbReference>
<dbReference type="Pfam" id="PF01066">
    <property type="entry name" value="CDP-OH_P_transf"/>
    <property type="match status" value="1"/>
</dbReference>
<dbReference type="GO" id="GO:0003882">
    <property type="term" value="F:CDP-diacylglycerol-serine O-phosphatidyltransferase activity"/>
    <property type="evidence" value="ECO:0007669"/>
    <property type="project" value="UniProtKB-EC"/>
</dbReference>
<evidence type="ECO:0000256" key="8">
    <source>
        <dbReference type="ARBA" id="ARBA00022692"/>
    </source>
</evidence>
<evidence type="ECO:0000256" key="9">
    <source>
        <dbReference type="ARBA" id="ARBA00022989"/>
    </source>
</evidence>
<dbReference type="InterPro" id="IPR050324">
    <property type="entry name" value="CDP-alcohol_PTase-I"/>
</dbReference>
<feature type="transmembrane region" description="Helical" evidence="16">
    <location>
        <begin position="166"/>
        <end position="183"/>
    </location>
</feature>
<dbReference type="EC" id="2.7.8.8" evidence="4"/>
<comment type="subcellular location">
    <subcellularLocation>
        <location evidence="2">Endomembrane system</location>
        <topology evidence="2">Multi-pass membrane protein</topology>
    </subcellularLocation>
</comment>
<dbReference type="PANTHER" id="PTHR14269:SF61">
    <property type="entry name" value="CDP-DIACYLGLYCEROL--SERINE O-PHOSPHATIDYLTRANSFERASE"/>
    <property type="match status" value="1"/>
</dbReference>
<dbReference type="PANTHER" id="PTHR14269">
    <property type="entry name" value="CDP-DIACYLGLYCEROL--GLYCEROL-3-PHOSPHATE 3-PHOSPHATIDYLTRANSFERASE-RELATED"/>
    <property type="match status" value="1"/>
</dbReference>
<sequence length="245" mass="26450">MSKPQPDPTRDLPVIHLLPNLMTITAICAGLTAIRFGSQGDFETAVKLVLLAMVLDGLDGRLARLMNCQSSFGAELDSLADFVNFGVAPGLILYFWALHESSAGWLAVLGFVICCVLRLARFNVSSKADTEESQSNFFEGVPSPAGALLAMLPMYVSFLFSDMQLAPPIFVAGYLLAIGLLMISRVPTFSFKNISVPSGNAKFLMLGFVLLLSALLIYLWTTLALISITYIASLALAFRAARKST</sequence>
<dbReference type="InterPro" id="IPR004533">
    <property type="entry name" value="CDP-diaglyc--ser_O-PTrfase"/>
</dbReference>
<dbReference type="PROSITE" id="PS00379">
    <property type="entry name" value="CDP_ALCOHOL_P_TRANSF"/>
    <property type="match status" value="1"/>
</dbReference>
<evidence type="ECO:0000256" key="12">
    <source>
        <dbReference type="ARBA" id="ARBA00023209"/>
    </source>
</evidence>
<evidence type="ECO:0000256" key="1">
    <source>
        <dbReference type="ARBA" id="ARBA00000287"/>
    </source>
</evidence>
<evidence type="ECO:0000256" key="2">
    <source>
        <dbReference type="ARBA" id="ARBA00004127"/>
    </source>
</evidence>
<evidence type="ECO:0000256" key="4">
    <source>
        <dbReference type="ARBA" id="ARBA00013174"/>
    </source>
</evidence>
<evidence type="ECO:0000256" key="7">
    <source>
        <dbReference type="ARBA" id="ARBA00022679"/>
    </source>
</evidence>
<evidence type="ECO:0000313" key="18">
    <source>
        <dbReference type="Proteomes" id="UP000193778"/>
    </source>
</evidence>
<feature type="transmembrane region" description="Helical" evidence="16">
    <location>
        <begin position="203"/>
        <end position="219"/>
    </location>
</feature>
<dbReference type="InterPro" id="IPR000462">
    <property type="entry name" value="CDP-OH_P_trans"/>
</dbReference>
<reference evidence="18" key="1">
    <citation type="submission" date="2017-03" db="EMBL/GenBank/DDBJ databases">
        <authorList>
            <person name="Rodrigo-Torres L."/>
            <person name="Arahal R.D."/>
            <person name="Lucena T."/>
        </authorList>
    </citation>
    <scope>NUCLEOTIDE SEQUENCE [LARGE SCALE GENOMIC DNA]</scope>
    <source>
        <strain evidence="18">CECT 8411</strain>
    </source>
</reference>
<evidence type="ECO:0000313" key="17">
    <source>
        <dbReference type="EMBL" id="SLN75703.1"/>
    </source>
</evidence>
<evidence type="ECO:0000256" key="14">
    <source>
        <dbReference type="ARBA" id="ARBA00032361"/>
    </source>
</evidence>
<feature type="transmembrane region" description="Helical" evidence="16">
    <location>
        <begin position="79"/>
        <end position="97"/>
    </location>
</feature>
<dbReference type="RefSeq" id="WP_085824694.1">
    <property type="nucleotide sequence ID" value="NZ_FWFP01000016.1"/>
</dbReference>
<evidence type="ECO:0000256" key="6">
    <source>
        <dbReference type="ARBA" id="ARBA00022516"/>
    </source>
</evidence>
<keyword evidence="10" id="KW-0443">Lipid metabolism</keyword>
<dbReference type="GO" id="GO:0008654">
    <property type="term" value="P:phospholipid biosynthetic process"/>
    <property type="evidence" value="ECO:0007669"/>
    <property type="project" value="UniProtKB-KW"/>
</dbReference>
<keyword evidence="11 16" id="KW-0472">Membrane</keyword>
<evidence type="ECO:0000256" key="11">
    <source>
        <dbReference type="ARBA" id="ARBA00023136"/>
    </source>
</evidence>
<evidence type="ECO:0000256" key="5">
    <source>
        <dbReference type="ARBA" id="ARBA00017171"/>
    </source>
</evidence>
<keyword evidence="8 16" id="KW-0812">Transmembrane</keyword>
<protein>
    <recommendedName>
        <fullName evidence="5">CDP-diacylglycerol--serine O-phosphatidyltransferase</fullName>
        <ecNumber evidence="4">2.7.8.8</ecNumber>
    </recommendedName>
    <alternativeName>
        <fullName evidence="14">Phosphatidylserine synthase</fullName>
    </alternativeName>
</protein>
<keyword evidence="13" id="KW-1208">Phospholipid metabolism</keyword>
<organism evidence="17 18">
    <name type="scientific">Ruegeria meonggei</name>
    <dbReference type="NCBI Taxonomy" id="1446476"/>
    <lineage>
        <taxon>Bacteria</taxon>
        <taxon>Pseudomonadati</taxon>
        <taxon>Pseudomonadota</taxon>
        <taxon>Alphaproteobacteria</taxon>
        <taxon>Rhodobacterales</taxon>
        <taxon>Roseobacteraceae</taxon>
        <taxon>Ruegeria</taxon>
    </lineage>
</organism>
<evidence type="ECO:0000256" key="3">
    <source>
        <dbReference type="ARBA" id="ARBA00010441"/>
    </source>
</evidence>
<dbReference type="Proteomes" id="UP000193778">
    <property type="component" value="Unassembled WGS sequence"/>
</dbReference>
<dbReference type="AlphaFoldDB" id="A0A1X7ACW2"/>
<feature type="transmembrane region" description="Helical" evidence="16">
    <location>
        <begin position="141"/>
        <end position="160"/>
    </location>
</feature>
<gene>
    <name evidence="17" type="primary">pcs_2</name>
    <name evidence="17" type="ORF">RUM8411_04255</name>
</gene>
<dbReference type="GO" id="GO:0016020">
    <property type="term" value="C:membrane"/>
    <property type="evidence" value="ECO:0007669"/>
    <property type="project" value="InterPro"/>
</dbReference>
<keyword evidence="6" id="KW-0444">Lipid biosynthesis</keyword>
<dbReference type="InterPro" id="IPR043130">
    <property type="entry name" value="CDP-OH_PTrfase_TM_dom"/>
</dbReference>
<dbReference type="GO" id="GO:0012505">
    <property type="term" value="C:endomembrane system"/>
    <property type="evidence" value="ECO:0007669"/>
    <property type="project" value="UniProtKB-SubCell"/>
</dbReference>
<dbReference type="NCBIfam" id="TIGR00473">
    <property type="entry name" value="pssA"/>
    <property type="match status" value="1"/>
</dbReference>
<keyword evidence="18" id="KW-1185">Reference proteome</keyword>
<evidence type="ECO:0000256" key="15">
    <source>
        <dbReference type="RuleBase" id="RU003750"/>
    </source>
</evidence>
<evidence type="ECO:0000256" key="16">
    <source>
        <dbReference type="SAM" id="Phobius"/>
    </source>
</evidence>
<comment type="catalytic activity">
    <reaction evidence="1">
        <text>a CDP-1,2-diacyl-sn-glycerol + L-serine = a 1,2-diacyl-sn-glycero-3-phospho-L-serine + CMP + H(+)</text>
        <dbReference type="Rhea" id="RHEA:16913"/>
        <dbReference type="ChEBI" id="CHEBI:15378"/>
        <dbReference type="ChEBI" id="CHEBI:33384"/>
        <dbReference type="ChEBI" id="CHEBI:57262"/>
        <dbReference type="ChEBI" id="CHEBI:58332"/>
        <dbReference type="ChEBI" id="CHEBI:60377"/>
        <dbReference type="EC" id="2.7.8.8"/>
    </reaction>
</comment>
<evidence type="ECO:0000256" key="13">
    <source>
        <dbReference type="ARBA" id="ARBA00023264"/>
    </source>
</evidence>
<proteinExistence type="inferred from homology"/>
<keyword evidence="7 15" id="KW-0808">Transferase</keyword>
<keyword evidence="9 16" id="KW-1133">Transmembrane helix</keyword>
<feature type="transmembrane region" description="Helical" evidence="16">
    <location>
        <begin position="12"/>
        <end position="36"/>
    </location>
</feature>
<dbReference type="OrthoDB" id="9777147at2"/>
<dbReference type="Gene3D" id="1.20.120.1760">
    <property type="match status" value="1"/>
</dbReference>
<feature type="transmembrane region" description="Helical" evidence="16">
    <location>
        <begin position="103"/>
        <end position="120"/>
    </location>
</feature>
<evidence type="ECO:0000256" key="10">
    <source>
        <dbReference type="ARBA" id="ARBA00023098"/>
    </source>
</evidence>
<keyword evidence="12" id="KW-0594">Phospholipid biosynthesis</keyword>